<name>B3VMB5_9CAUD</name>
<accession>B3VMB5</accession>
<dbReference type="OrthoDB" id="29157at10239"/>
<dbReference type="Proteomes" id="UP000000621">
    <property type="component" value="Segment"/>
</dbReference>
<dbReference type="EMBL" id="EU770222">
    <property type="protein sequence ID" value="ACF05185.1"/>
    <property type="molecule type" value="Genomic_DNA"/>
</dbReference>
<protein>
    <submittedName>
        <fullName evidence="2">Uncharacterized protein</fullName>
    </submittedName>
</protein>
<reference evidence="2 3" key="1">
    <citation type="submission" date="2008-05" db="EMBL/GenBank/DDBJ databases">
        <authorList>
            <person name="Weber R.J."/>
            <person name="Jacobs-Sera D."/>
            <person name="Houtz J."/>
            <person name="Hendrix R.W."/>
            <person name="Hatfull G.H."/>
        </authorList>
    </citation>
    <scope>NUCLEOTIDE SEQUENCE [LARGE SCALE GENOMIC DNA]</scope>
</reference>
<feature type="region of interest" description="Disordered" evidence="1">
    <location>
        <begin position="35"/>
        <end position="56"/>
    </location>
</feature>
<proteinExistence type="predicted"/>
<evidence type="ECO:0000256" key="1">
    <source>
        <dbReference type="SAM" id="MobiDB-lite"/>
    </source>
</evidence>
<evidence type="ECO:0000313" key="2">
    <source>
        <dbReference type="EMBL" id="ACF05185.1"/>
    </source>
</evidence>
<keyword evidence="3" id="KW-1185">Reference proteome</keyword>
<gene>
    <name evidence="2" type="ORF">PREDATOR_88</name>
</gene>
<sequence length="153" mass="17542">MKLEDSHGGYHGKSLQEQIRDDLDQAYSEWKTRVDIDQQMHARNKEENRPEDDGQRKFHCQQCFDALGDQYFAEGIAHALGVLRSTSADVEWDAAAERYANPVTPEVDSDKPLVCCPDHKRPIRALVVNETPDVDVFDPDDDFADNEFDEEFL</sequence>
<organism evidence="2 3">
    <name type="scientific">Mycobacterium phage Predator</name>
    <dbReference type="NCBI Taxonomy" id="543153"/>
    <lineage>
        <taxon>Viruses</taxon>
        <taxon>Duplodnaviria</taxon>
        <taxon>Heunggongvirae</taxon>
        <taxon>Uroviricota</taxon>
        <taxon>Caudoviricetes</taxon>
        <taxon>Predatorvirus</taxon>
        <taxon>Predatorvirus predator</taxon>
    </lineage>
</organism>
<dbReference type="RefSeq" id="YP_002003446.1">
    <property type="nucleotide sequence ID" value="NC_011039.1"/>
</dbReference>
<dbReference type="KEGG" id="vg:6450028"/>
<evidence type="ECO:0000313" key="3">
    <source>
        <dbReference type="Proteomes" id="UP000000621"/>
    </source>
</evidence>